<protein>
    <recommendedName>
        <fullName evidence="4">RING-type E3 ubiquitin transferase</fullName>
        <ecNumber evidence="4">2.3.2.27</ecNumber>
    </recommendedName>
</protein>
<keyword evidence="7" id="KW-0479">Metal-binding</keyword>
<accession>A7SG91</accession>
<feature type="transmembrane region" description="Helical" evidence="14">
    <location>
        <begin position="116"/>
        <end position="134"/>
    </location>
</feature>
<dbReference type="GO" id="GO:0012505">
    <property type="term" value="C:endomembrane system"/>
    <property type="evidence" value="ECO:0007669"/>
    <property type="project" value="UniProtKB-SubCell"/>
</dbReference>
<dbReference type="InterPro" id="IPR013083">
    <property type="entry name" value="Znf_RING/FYVE/PHD"/>
</dbReference>
<comment type="pathway">
    <text evidence="3">Protein modification; protein ubiquitination.</text>
</comment>
<dbReference type="EMBL" id="DS469650">
    <property type="protein sequence ID" value="EDO37272.1"/>
    <property type="molecule type" value="Genomic_DNA"/>
</dbReference>
<feature type="domain" description="RING-CH-type" evidence="15">
    <location>
        <begin position="1"/>
        <end position="54"/>
    </location>
</feature>
<dbReference type="SUPFAM" id="SSF57850">
    <property type="entry name" value="RING/U-box"/>
    <property type="match status" value="1"/>
</dbReference>
<keyword evidence="10" id="KW-0862">Zinc</keyword>
<comment type="subcellular location">
    <subcellularLocation>
        <location evidence="2">Endomembrane system</location>
        <topology evidence="2">Multi-pass membrane protein</topology>
    </subcellularLocation>
</comment>
<evidence type="ECO:0000259" key="15">
    <source>
        <dbReference type="PROSITE" id="PS51292"/>
    </source>
</evidence>
<dbReference type="Pfam" id="PF12906">
    <property type="entry name" value="RINGv"/>
    <property type="match status" value="1"/>
</dbReference>
<dbReference type="SMART" id="SM00744">
    <property type="entry name" value="RINGv"/>
    <property type="match status" value="1"/>
</dbReference>
<sequence length="217" mass="24990">MCRICHGGDEDEPLMVTCRCTGTVKYAHQNCVLNWISKSGNQYCELCKYKYKTKRKKIKSLWKWQFPSVSTKGWLHIGLFIAFVTMLLTSITWIVWSRVSSTPTAVAERTTDEVKFAYMLNGLFIALAIGGLYFDSYRHVRRYFQRWSVLNRHMIIEPYCDQDSLTERTVSSLKTAVSIEQRPGSEASIAIDIAEGPTEPREKQQQNKSKRGNGTWV</sequence>
<dbReference type="OMA" id="HEIPHMR"/>
<dbReference type="HOGENOM" id="CLU_1273574_0_0_1"/>
<feature type="region of interest" description="Disordered" evidence="13">
    <location>
        <begin position="192"/>
        <end position="217"/>
    </location>
</feature>
<keyword evidence="11 14" id="KW-1133">Transmembrane helix</keyword>
<evidence type="ECO:0000256" key="1">
    <source>
        <dbReference type="ARBA" id="ARBA00000900"/>
    </source>
</evidence>
<evidence type="ECO:0000256" key="2">
    <source>
        <dbReference type="ARBA" id="ARBA00004127"/>
    </source>
</evidence>
<dbReference type="Gene3D" id="3.30.40.10">
    <property type="entry name" value="Zinc/RING finger domain, C3HC4 (zinc finger)"/>
    <property type="match status" value="1"/>
</dbReference>
<dbReference type="GO" id="GO:0061630">
    <property type="term" value="F:ubiquitin protein ligase activity"/>
    <property type="evidence" value="ECO:0007669"/>
    <property type="project" value="UniProtKB-EC"/>
</dbReference>
<evidence type="ECO:0000256" key="4">
    <source>
        <dbReference type="ARBA" id="ARBA00012483"/>
    </source>
</evidence>
<dbReference type="Proteomes" id="UP000001593">
    <property type="component" value="Unassembled WGS sequence"/>
</dbReference>
<evidence type="ECO:0000256" key="10">
    <source>
        <dbReference type="ARBA" id="ARBA00022833"/>
    </source>
</evidence>
<evidence type="ECO:0000256" key="7">
    <source>
        <dbReference type="ARBA" id="ARBA00022723"/>
    </source>
</evidence>
<dbReference type="STRING" id="45351.A7SG91"/>
<name>A7SG91_NEMVE</name>
<proteinExistence type="predicted"/>
<comment type="catalytic activity">
    <reaction evidence="1">
        <text>S-ubiquitinyl-[E2 ubiquitin-conjugating enzyme]-L-cysteine + [acceptor protein]-L-lysine = [E2 ubiquitin-conjugating enzyme]-L-cysteine + N(6)-ubiquitinyl-[acceptor protein]-L-lysine.</text>
        <dbReference type="EC" id="2.3.2.27"/>
    </reaction>
</comment>
<dbReference type="PANTHER" id="PTHR46053">
    <property type="entry name" value="E3 UBIQUITIN-PROTEIN LIGASE MARCH4-LIKE"/>
    <property type="match status" value="1"/>
</dbReference>
<organism evidence="16 17">
    <name type="scientific">Nematostella vectensis</name>
    <name type="common">Starlet sea anemone</name>
    <dbReference type="NCBI Taxonomy" id="45351"/>
    <lineage>
        <taxon>Eukaryota</taxon>
        <taxon>Metazoa</taxon>
        <taxon>Cnidaria</taxon>
        <taxon>Anthozoa</taxon>
        <taxon>Hexacorallia</taxon>
        <taxon>Actiniaria</taxon>
        <taxon>Edwardsiidae</taxon>
        <taxon>Nematostella</taxon>
    </lineage>
</organism>
<evidence type="ECO:0000256" key="12">
    <source>
        <dbReference type="ARBA" id="ARBA00023136"/>
    </source>
</evidence>
<dbReference type="EC" id="2.3.2.27" evidence="4"/>
<evidence type="ECO:0000256" key="11">
    <source>
        <dbReference type="ARBA" id="ARBA00022989"/>
    </source>
</evidence>
<dbReference type="PROSITE" id="PS51292">
    <property type="entry name" value="ZF_RING_CH"/>
    <property type="match status" value="1"/>
</dbReference>
<evidence type="ECO:0000256" key="8">
    <source>
        <dbReference type="ARBA" id="ARBA00022771"/>
    </source>
</evidence>
<dbReference type="AlphaFoldDB" id="A7SG91"/>
<gene>
    <name evidence="16" type="ORF">NEMVEDRAFT_v1g189518</name>
</gene>
<dbReference type="OrthoDB" id="264354at2759"/>
<dbReference type="PhylomeDB" id="A7SG91"/>
<reference evidence="16 17" key="1">
    <citation type="journal article" date="2007" name="Science">
        <title>Sea anemone genome reveals ancestral eumetazoan gene repertoire and genomic organization.</title>
        <authorList>
            <person name="Putnam N.H."/>
            <person name="Srivastava M."/>
            <person name="Hellsten U."/>
            <person name="Dirks B."/>
            <person name="Chapman J."/>
            <person name="Salamov A."/>
            <person name="Terry A."/>
            <person name="Shapiro H."/>
            <person name="Lindquist E."/>
            <person name="Kapitonov V.V."/>
            <person name="Jurka J."/>
            <person name="Genikhovich G."/>
            <person name="Grigoriev I.V."/>
            <person name="Lucas S.M."/>
            <person name="Steele R.E."/>
            <person name="Finnerty J.R."/>
            <person name="Technau U."/>
            <person name="Martindale M.Q."/>
            <person name="Rokhsar D.S."/>
        </authorList>
    </citation>
    <scope>NUCLEOTIDE SEQUENCE [LARGE SCALE GENOMIC DNA]</scope>
    <source>
        <strain evidence="17">CH2 X CH6</strain>
    </source>
</reference>
<dbReference type="InterPro" id="IPR046356">
    <property type="entry name" value="MARCHF4/9/11"/>
</dbReference>
<keyword evidence="6 14" id="KW-0812">Transmembrane</keyword>
<evidence type="ECO:0000256" key="14">
    <source>
        <dbReference type="SAM" id="Phobius"/>
    </source>
</evidence>
<evidence type="ECO:0000256" key="5">
    <source>
        <dbReference type="ARBA" id="ARBA00022679"/>
    </source>
</evidence>
<dbReference type="PANTHER" id="PTHR46053:SF2">
    <property type="entry name" value="RING-TYPE E3 UBIQUITIN TRANSFERASE"/>
    <property type="match status" value="1"/>
</dbReference>
<keyword evidence="8" id="KW-0863">Zinc-finger</keyword>
<dbReference type="GO" id="GO:0016567">
    <property type="term" value="P:protein ubiquitination"/>
    <property type="evidence" value="ECO:0007669"/>
    <property type="project" value="UniProtKB-UniPathway"/>
</dbReference>
<evidence type="ECO:0000313" key="17">
    <source>
        <dbReference type="Proteomes" id="UP000001593"/>
    </source>
</evidence>
<feature type="transmembrane region" description="Helical" evidence="14">
    <location>
        <begin position="73"/>
        <end position="96"/>
    </location>
</feature>
<keyword evidence="12 14" id="KW-0472">Membrane</keyword>
<dbReference type="KEGG" id="nve:5508777"/>
<evidence type="ECO:0000256" key="9">
    <source>
        <dbReference type="ARBA" id="ARBA00022786"/>
    </source>
</evidence>
<dbReference type="GO" id="GO:0008270">
    <property type="term" value="F:zinc ion binding"/>
    <property type="evidence" value="ECO:0007669"/>
    <property type="project" value="UniProtKB-KW"/>
</dbReference>
<evidence type="ECO:0000313" key="16">
    <source>
        <dbReference type="EMBL" id="EDO37272.1"/>
    </source>
</evidence>
<keyword evidence="17" id="KW-1185">Reference proteome</keyword>
<dbReference type="InterPro" id="IPR011016">
    <property type="entry name" value="Znf_RING-CH"/>
</dbReference>
<keyword evidence="9" id="KW-0833">Ubl conjugation pathway</keyword>
<dbReference type="InParanoid" id="A7SG91"/>
<dbReference type="UniPathway" id="UPA00143"/>
<evidence type="ECO:0000256" key="13">
    <source>
        <dbReference type="SAM" id="MobiDB-lite"/>
    </source>
</evidence>
<evidence type="ECO:0000256" key="6">
    <source>
        <dbReference type="ARBA" id="ARBA00022692"/>
    </source>
</evidence>
<keyword evidence="5" id="KW-0808">Transferase</keyword>
<evidence type="ECO:0000256" key="3">
    <source>
        <dbReference type="ARBA" id="ARBA00004906"/>
    </source>
</evidence>
<dbReference type="eggNOG" id="KOG1609">
    <property type="taxonomic scope" value="Eukaryota"/>
</dbReference>